<comment type="subcellular location">
    <subcellularLocation>
        <location evidence="1">Membrane</location>
        <topology evidence="1">Multi-pass membrane protein</topology>
    </subcellularLocation>
</comment>
<evidence type="ECO:0000259" key="7">
    <source>
        <dbReference type="Pfam" id="PF00361"/>
    </source>
</evidence>
<accession>A0A381PLG3</accession>
<evidence type="ECO:0000256" key="2">
    <source>
        <dbReference type="ARBA" id="ARBA00009025"/>
    </source>
</evidence>
<feature type="transmembrane region" description="Helical" evidence="6">
    <location>
        <begin position="311"/>
        <end position="331"/>
    </location>
</feature>
<keyword evidence="3 6" id="KW-0812">Transmembrane</keyword>
<evidence type="ECO:0000313" key="8">
    <source>
        <dbReference type="EMBL" id="SUZ66889.1"/>
    </source>
</evidence>
<dbReference type="Pfam" id="PF00361">
    <property type="entry name" value="Proton_antipo_M"/>
    <property type="match status" value="1"/>
</dbReference>
<feature type="transmembrane region" description="Helical" evidence="6">
    <location>
        <begin position="85"/>
        <end position="104"/>
    </location>
</feature>
<feature type="transmembrane region" description="Helical" evidence="6">
    <location>
        <begin position="352"/>
        <end position="375"/>
    </location>
</feature>
<feature type="transmembrane region" description="Helical" evidence="6">
    <location>
        <begin position="225"/>
        <end position="248"/>
    </location>
</feature>
<reference evidence="8" key="1">
    <citation type="submission" date="2018-05" db="EMBL/GenBank/DDBJ databases">
        <authorList>
            <person name="Lanie J.A."/>
            <person name="Ng W.-L."/>
            <person name="Kazmierczak K.M."/>
            <person name="Andrzejewski T.M."/>
            <person name="Davidsen T.M."/>
            <person name="Wayne K.J."/>
            <person name="Tettelin H."/>
            <person name="Glass J.I."/>
            <person name="Rusch D."/>
            <person name="Podicherti R."/>
            <person name="Tsui H.-C.T."/>
            <person name="Winkler M.E."/>
        </authorList>
    </citation>
    <scope>NUCLEOTIDE SEQUENCE</scope>
</reference>
<evidence type="ECO:0000256" key="5">
    <source>
        <dbReference type="ARBA" id="ARBA00023136"/>
    </source>
</evidence>
<dbReference type="AlphaFoldDB" id="A0A381PLG3"/>
<feature type="transmembrane region" description="Helical" evidence="6">
    <location>
        <begin position="191"/>
        <end position="213"/>
    </location>
</feature>
<evidence type="ECO:0000256" key="1">
    <source>
        <dbReference type="ARBA" id="ARBA00004141"/>
    </source>
</evidence>
<dbReference type="PANTHER" id="PTHR43507:SF1">
    <property type="entry name" value="NADH-UBIQUINONE OXIDOREDUCTASE CHAIN 4"/>
    <property type="match status" value="1"/>
</dbReference>
<dbReference type="InterPro" id="IPR001750">
    <property type="entry name" value="ND/Mrp_TM"/>
</dbReference>
<dbReference type="GO" id="GO:0016020">
    <property type="term" value="C:membrane"/>
    <property type="evidence" value="ECO:0007669"/>
    <property type="project" value="UniProtKB-SubCell"/>
</dbReference>
<dbReference type="GO" id="GO:0048039">
    <property type="term" value="F:ubiquinone binding"/>
    <property type="evidence" value="ECO:0007669"/>
    <property type="project" value="TreeGrafter"/>
</dbReference>
<dbReference type="EMBL" id="UINC01000996">
    <property type="protein sequence ID" value="SUZ66889.1"/>
    <property type="molecule type" value="Genomic_DNA"/>
</dbReference>
<gene>
    <name evidence="8" type="ORF">METZ01_LOCUS19743</name>
</gene>
<feature type="domain" description="NADH:quinone oxidoreductase/Mrp antiporter transmembrane" evidence="7">
    <location>
        <begin position="103"/>
        <end position="393"/>
    </location>
</feature>
<dbReference type="InterPro" id="IPR010227">
    <property type="entry name" value="NADH_Q_OxRdtase_chainM/4"/>
</dbReference>
<dbReference type="NCBIfam" id="TIGR01972">
    <property type="entry name" value="NDH_I_M"/>
    <property type="match status" value="1"/>
</dbReference>
<proteinExistence type="inferred from homology"/>
<dbReference type="GO" id="GO:0042773">
    <property type="term" value="P:ATP synthesis coupled electron transport"/>
    <property type="evidence" value="ECO:0007669"/>
    <property type="project" value="InterPro"/>
</dbReference>
<feature type="transmembrane region" description="Helical" evidence="6">
    <location>
        <begin position="381"/>
        <end position="406"/>
    </location>
</feature>
<dbReference type="GO" id="GO:0008137">
    <property type="term" value="F:NADH dehydrogenase (ubiquinone) activity"/>
    <property type="evidence" value="ECO:0007669"/>
    <property type="project" value="InterPro"/>
</dbReference>
<feature type="transmembrane region" description="Helical" evidence="6">
    <location>
        <begin position="284"/>
        <end position="305"/>
    </location>
</feature>
<feature type="transmembrane region" description="Helical" evidence="6">
    <location>
        <begin position="139"/>
        <end position="159"/>
    </location>
</feature>
<organism evidence="8">
    <name type="scientific">marine metagenome</name>
    <dbReference type="NCBI Taxonomy" id="408172"/>
    <lineage>
        <taxon>unclassified sequences</taxon>
        <taxon>metagenomes</taxon>
        <taxon>ecological metagenomes</taxon>
    </lineage>
</organism>
<dbReference type="PANTHER" id="PTHR43507">
    <property type="entry name" value="NADH-UBIQUINONE OXIDOREDUCTASE CHAIN 4"/>
    <property type="match status" value="1"/>
</dbReference>
<feature type="non-terminal residue" evidence="8">
    <location>
        <position position="1"/>
    </location>
</feature>
<evidence type="ECO:0000256" key="4">
    <source>
        <dbReference type="ARBA" id="ARBA00022989"/>
    </source>
</evidence>
<keyword evidence="5 6" id="KW-0472">Membrane</keyword>
<name>A0A381PLG3_9ZZZZ</name>
<keyword evidence="4 6" id="KW-1133">Transmembrane helix</keyword>
<protein>
    <recommendedName>
        <fullName evidence="7">NADH:quinone oxidoreductase/Mrp antiporter transmembrane domain-containing protein</fullName>
    </recommendedName>
</protein>
<evidence type="ECO:0000256" key="3">
    <source>
        <dbReference type="ARBA" id="ARBA00022692"/>
    </source>
</evidence>
<dbReference type="PRINTS" id="PR01437">
    <property type="entry name" value="NUOXDRDTASE4"/>
</dbReference>
<feature type="transmembrane region" description="Helical" evidence="6">
    <location>
        <begin position="442"/>
        <end position="462"/>
    </location>
</feature>
<dbReference type="InterPro" id="IPR003918">
    <property type="entry name" value="NADH_UbQ_OxRdtase"/>
</dbReference>
<sequence length="488" mass="53951">VSLGVALALFAISTWATMASISDINWMDIQLGDYHLENTPVNLIPYIGVSWHVGADALSFPMVWLTAMLIPVSMLVEWDAKHGHVFHPLLLVMEGALLGVFVALDLFVFYVFWELTLIPMFFLILMWGGEDRRYAAMKFFIYTFTASVVMLIGFLVMYFHTSADTATGHTFDLVTMLAHDNLIPSEGLRHFVWLLLLIGFATKMPSVPVHTWLPDAHVEAPTAGSMILAGVMLKMGAYGFLRVAVTAFPGSTVVFTPLLILLGMVSLVYGAWVCLGQTNLKRMVAYSSVSHMGLIFLGIATMQPLGIAGALYMMFAHGIISPLLFAVAGAFKHHYHTLEIGSMRGIAHHSPWLSGHMMLGWMASLGLPLLAGFVAEVAILIAFWMTFGWLVLLPALTLIITAAYYITSMQRTIFESNDPHQGILPETLHGESPRDITWHENAGMFVLAAFIVLFGILPFIFWDMMSDWSSEMVLGVLKDAMISEGVRP</sequence>
<feature type="transmembrane region" description="Helical" evidence="6">
    <location>
        <begin position="110"/>
        <end position="127"/>
    </location>
</feature>
<feature type="transmembrane region" description="Helical" evidence="6">
    <location>
        <begin position="254"/>
        <end position="272"/>
    </location>
</feature>
<evidence type="ECO:0000256" key="6">
    <source>
        <dbReference type="SAM" id="Phobius"/>
    </source>
</evidence>
<dbReference type="GO" id="GO:0003954">
    <property type="term" value="F:NADH dehydrogenase activity"/>
    <property type="evidence" value="ECO:0007669"/>
    <property type="project" value="TreeGrafter"/>
</dbReference>
<comment type="similarity">
    <text evidence="2">Belongs to the complex I subunit 4 family.</text>
</comment>
<dbReference type="GO" id="GO:0015990">
    <property type="term" value="P:electron transport coupled proton transport"/>
    <property type="evidence" value="ECO:0007669"/>
    <property type="project" value="TreeGrafter"/>
</dbReference>